<accession>A0A9N9I0N1</accession>
<comment type="caution">
    <text evidence="2">The sequence shown here is derived from an EMBL/GenBank/DDBJ whole genome shotgun (WGS) entry which is preliminary data.</text>
</comment>
<evidence type="ECO:0000313" key="3">
    <source>
        <dbReference type="Proteomes" id="UP000789508"/>
    </source>
</evidence>
<dbReference type="Proteomes" id="UP000789508">
    <property type="component" value="Unassembled WGS sequence"/>
</dbReference>
<feature type="non-terminal residue" evidence="2">
    <location>
        <position position="1"/>
    </location>
</feature>
<reference evidence="2" key="1">
    <citation type="submission" date="2021-06" db="EMBL/GenBank/DDBJ databases">
        <authorList>
            <person name="Kallberg Y."/>
            <person name="Tangrot J."/>
            <person name="Rosling A."/>
        </authorList>
    </citation>
    <scope>NUCLEOTIDE SEQUENCE</scope>
    <source>
        <strain evidence="2">FL130A</strain>
    </source>
</reference>
<evidence type="ECO:0000313" key="2">
    <source>
        <dbReference type="EMBL" id="CAG8715263.1"/>
    </source>
</evidence>
<protein>
    <submittedName>
        <fullName evidence="2">13168_t:CDS:1</fullName>
    </submittedName>
</protein>
<gene>
    <name evidence="2" type="ORF">ALEPTO_LOCUS12048</name>
</gene>
<organism evidence="2 3">
    <name type="scientific">Ambispora leptoticha</name>
    <dbReference type="NCBI Taxonomy" id="144679"/>
    <lineage>
        <taxon>Eukaryota</taxon>
        <taxon>Fungi</taxon>
        <taxon>Fungi incertae sedis</taxon>
        <taxon>Mucoromycota</taxon>
        <taxon>Glomeromycotina</taxon>
        <taxon>Glomeromycetes</taxon>
        <taxon>Archaeosporales</taxon>
        <taxon>Ambisporaceae</taxon>
        <taxon>Ambispora</taxon>
    </lineage>
</organism>
<feature type="region of interest" description="Disordered" evidence="1">
    <location>
        <begin position="1"/>
        <end position="20"/>
    </location>
</feature>
<proteinExistence type="predicted"/>
<dbReference type="OrthoDB" id="2421639at2759"/>
<feature type="non-terminal residue" evidence="2">
    <location>
        <position position="72"/>
    </location>
</feature>
<evidence type="ECO:0000256" key="1">
    <source>
        <dbReference type="SAM" id="MobiDB-lite"/>
    </source>
</evidence>
<dbReference type="AlphaFoldDB" id="A0A9N9I0N1"/>
<keyword evidence="3" id="KW-1185">Reference proteome</keyword>
<dbReference type="EMBL" id="CAJVPS010024065">
    <property type="protein sequence ID" value="CAG8715263.1"/>
    <property type="molecule type" value="Genomic_DNA"/>
</dbReference>
<sequence length="72" mass="8342">ETIQSPPLNEDDSVDLDSVENSSDDLLYNIHDIEELINIKFEDSEEKDEPVKFSVIVKLERELVHEKIMSPE</sequence>
<name>A0A9N9I0N1_9GLOM</name>
<feature type="compositionally biased region" description="Acidic residues" evidence="1">
    <location>
        <begin position="9"/>
        <end position="18"/>
    </location>
</feature>